<dbReference type="SUPFAM" id="SSF54523">
    <property type="entry name" value="Pili subunits"/>
    <property type="match status" value="1"/>
</dbReference>
<dbReference type="Pfam" id="PF07963">
    <property type="entry name" value="N_methyl"/>
    <property type="match status" value="1"/>
</dbReference>
<dbReference type="PRINTS" id="PR00813">
    <property type="entry name" value="BCTERIALGSPG"/>
</dbReference>
<gene>
    <name evidence="7" type="ORF">ACIB24_17615</name>
</gene>
<dbReference type="PROSITE" id="PS00409">
    <property type="entry name" value="PROKAR_NTER_METHYL"/>
    <property type="match status" value="1"/>
</dbReference>
<keyword evidence="5 6" id="KW-0472">Membrane</keyword>
<feature type="transmembrane region" description="Helical" evidence="6">
    <location>
        <begin position="21"/>
        <end position="40"/>
    </location>
</feature>
<dbReference type="RefSeq" id="WP_398283047.1">
    <property type="nucleotide sequence ID" value="NZ_JBITLV010000006.1"/>
</dbReference>
<evidence type="ECO:0000256" key="2">
    <source>
        <dbReference type="ARBA" id="ARBA00022481"/>
    </source>
</evidence>
<dbReference type="EMBL" id="JBITLV010000006">
    <property type="protein sequence ID" value="MFI7588885.1"/>
    <property type="molecule type" value="Genomic_DNA"/>
</dbReference>
<proteinExistence type="predicted"/>
<accession>A0ABW8AR67</accession>
<evidence type="ECO:0000256" key="5">
    <source>
        <dbReference type="ARBA" id="ARBA00023136"/>
    </source>
</evidence>
<organism evidence="7 8">
    <name type="scientific">Spongisporangium articulatum</name>
    <dbReference type="NCBI Taxonomy" id="3362603"/>
    <lineage>
        <taxon>Bacteria</taxon>
        <taxon>Bacillati</taxon>
        <taxon>Actinomycetota</taxon>
        <taxon>Actinomycetes</taxon>
        <taxon>Kineosporiales</taxon>
        <taxon>Kineosporiaceae</taxon>
        <taxon>Spongisporangium</taxon>
    </lineage>
</organism>
<dbReference type="InterPro" id="IPR012902">
    <property type="entry name" value="N_methyl_site"/>
</dbReference>
<evidence type="ECO:0000256" key="6">
    <source>
        <dbReference type="SAM" id="Phobius"/>
    </source>
</evidence>
<dbReference type="NCBIfam" id="TIGR02532">
    <property type="entry name" value="IV_pilin_GFxxxE"/>
    <property type="match status" value="1"/>
</dbReference>
<dbReference type="Gene3D" id="3.30.700.10">
    <property type="entry name" value="Glycoprotein, Type 4 Pilin"/>
    <property type="match status" value="1"/>
</dbReference>
<evidence type="ECO:0000313" key="7">
    <source>
        <dbReference type="EMBL" id="MFI7588885.1"/>
    </source>
</evidence>
<name>A0ABW8AR67_9ACTN</name>
<comment type="caution">
    <text evidence="7">The sequence shown here is derived from an EMBL/GenBank/DDBJ whole genome shotgun (WGS) entry which is preliminary data.</text>
</comment>
<sequence>MLARIHKAMKEKDEGFTLIELLVVMIIIGILAAIAIPVFLSQRAKARDTATKSDVTTVGKEVATYYVDNTAQLYASVSGNVLTIRTGSYSGTAVTTVTLSNGTAEITSGSTAITFPASCTNYAGNWIVGLKNPSGSQQTYYYSATAGLSTSAPTACV</sequence>
<keyword evidence="2" id="KW-0488">Methylation</keyword>
<reference evidence="7 8" key="1">
    <citation type="submission" date="2024-10" db="EMBL/GenBank/DDBJ databases">
        <title>The Natural Products Discovery Center: Release of the First 8490 Sequenced Strains for Exploring Actinobacteria Biosynthetic Diversity.</title>
        <authorList>
            <person name="Kalkreuter E."/>
            <person name="Kautsar S.A."/>
            <person name="Yang D."/>
            <person name="Bader C.D."/>
            <person name="Teijaro C.N."/>
            <person name="Fluegel L."/>
            <person name="Davis C.M."/>
            <person name="Simpson J.R."/>
            <person name="Lauterbach L."/>
            <person name="Steele A.D."/>
            <person name="Gui C."/>
            <person name="Meng S."/>
            <person name="Li G."/>
            <person name="Viehrig K."/>
            <person name="Ye F."/>
            <person name="Su P."/>
            <person name="Kiefer A.F."/>
            <person name="Nichols A."/>
            <person name="Cepeda A.J."/>
            <person name="Yan W."/>
            <person name="Fan B."/>
            <person name="Jiang Y."/>
            <person name="Adhikari A."/>
            <person name="Zheng C.-J."/>
            <person name="Schuster L."/>
            <person name="Cowan T.M."/>
            <person name="Smanski M.J."/>
            <person name="Chevrette M.G."/>
            <person name="De Carvalho L.P.S."/>
            <person name="Shen B."/>
        </authorList>
    </citation>
    <scope>NUCLEOTIDE SEQUENCE [LARGE SCALE GENOMIC DNA]</scope>
    <source>
        <strain evidence="7 8">NPDC049639</strain>
    </source>
</reference>
<dbReference type="Proteomes" id="UP001612915">
    <property type="component" value="Unassembled WGS sequence"/>
</dbReference>
<evidence type="ECO:0000256" key="1">
    <source>
        <dbReference type="ARBA" id="ARBA00004167"/>
    </source>
</evidence>
<dbReference type="InterPro" id="IPR045584">
    <property type="entry name" value="Pilin-like"/>
</dbReference>
<dbReference type="PANTHER" id="PTHR30093:SF44">
    <property type="entry name" value="TYPE II SECRETION SYSTEM CORE PROTEIN G"/>
    <property type="match status" value="1"/>
</dbReference>
<evidence type="ECO:0000256" key="4">
    <source>
        <dbReference type="ARBA" id="ARBA00022989"/>
    </source>
</evidence>
<dbReference type="PANTHER" id="PTHR30093">
    <property type="entry name" value="GENERAL SECRETION PATHWAY PROTEIN G"/>
    <property type="match status" value="1"/>
</dbReference>
<protein>
    <submittedName>
        <fullName evidence="7">Type II secretion system protein</fullName>
    </submittedName>
</protein>
<comment type="subcellular location">
    <subcellularLocation>
        <location evidence="1">Membrane</location>
        <topology evidence="1">Single-pass membrane protein</topology>
    </subcellularLocation>
</comment>
<keyword evidence="8" id="KW-1185">Reference proteome</keyword>
<dbReference type="InterPro" id="IPR000983">
    <property type="entry name" value="Bac_GSPG_pilin"/>
</dbReference>
<keyword evidence="3 6" id="KW-0812">Transmembrane</keyword>
<evidence type="ECO:0000313" key="8">
    <source>
        <dbReference type="Proteomes" id="UP001612915"/>
    </source>
</evidence>
<evidence type="ECO:0000256" key="3">
    <source>
        <dbReference type="ARBA" id="ARBA00022692"/>
    </source>
</evidence>
<keyword evidence="4 6" id="KW-1133">Transmembrane helix</keyword>